<accession>A0ABX7F1I5</accession>
<evidence type="ECO:0000259" key="2">
    <source>
        <dbReference type="PROSITE" id="PS51740"/>
    </source>
</evidence>
<evidence type="ECO:0000313" key="3">
    <source>
        <dbReference type="EMBL" id="QRF53567.1"/>
    </source>
</evidence>
<dbReference type="Proteomes" id="UP000596351">
    <property type="component" value="Chromosome"/>
</dbReference>
<dbReference type="Gene3D" id="2.10.260.10">
    <property type="match status" value="1"/>
</dbReference>
<name>A0ABX7F1I5_9HYPH</name>
<evidence type="ECO:0000256" key="1">
    <source>
        <dbReference type="PROSITE-ProRule" id="PRU01076"/>
    </source>
</evidence>
<organism evidence="3 4">
    <name type="scientific">Rhizobium rosettiformans</name>
    <dbReference type="NCBI Taxonomy" id="1368430"/>
    <lineage>
        <taxon>Bacteria</taxon>
        <taxon>Pseudomonadati</taxon>
        <taxon>Pseudomonadota</taxon>
        <taxon>Alphaproteobacteria</taxon>
        <taxon>Hyphomicrobiales</taxon>
        <taxon>Rhizobiaceae</taxon>
        <taxon>Rhizobium/Agrobacterium group</taxon>
        <taxon>Rhizobium</taxon>
    </lineage>
</organism>
<dbReference type="SMART" id="SM00966">
    <property type="entry name" value="SpoVT_AbrB"/>
    <property type="match status" value="1"/>
</dbReference>
<dbReference type="InterPro" id="IPR007159">
    <property type="entry name" value="SpoVT-AbrB_dom"/>
</dbReference>
<feature type="domain" description="SpoVT-AbrB" evidence="2">
    <location>
        <begin position="1"/>
        <end position="47"/>
    </location>
</feature>
<dbReference type="SUPFAM" id="SSF89447">
    <property type="entry name" value="AbrB/MazE/MraZ-like"/>
    <property type="match status" value="1"/>
</dbReference>
<keyword evidence="4" id="KW-1185">Reference proteome</keyword>
<keyword evidence="1 3" id="KW-0238">DNA-binding</keyword>
<dbReference type="GO" id="GO:0003677">
    <property type="term" value="F:DNA binding"/>
    <property type="evidence" value="ECO:0007669"/>
    <property type="project" value="UniProtKB-KW"/>
</dbReference>
<protein>
    <submittedName>
        <fullName evidence="3">AbrB/MazE/SpoVT family DNA-binding domain-containing protein</fullName>
    </submittedName>
</protein>
<evidence type="ECO:0000313" key="4">
    <source>
        <dbReference type="Proteomes" id="UP000596351"/>
    </source>
</evidence>
<dbReference type="InterPro" id="IPR037914">
    <property type="entry name" value="SpoVT-AbrB_sf"/>
</dbReference>
<reference evidence="3 4" key="1">
    <citation type="submission" date="2018-09" db="EMBL/GenBank/DDBJ databases">
        <title>Rhizobium sp. MAE2-X.</title>
        <authorList>
            <person name="Lee Y."/>
            <person name="Jeon C.O."/>
        </authorList>
    </citation>
    <scope>NUCLEOTIDE SEQUENCE [LARGE SCALE GENOMIC DNA]</scope>
    <source>
        <strain evidence="3 4">MAE2-X</strain>
    </source>
</reference>
<dbReference type="PROSITE" id="PS51740">
    <property type="entry name" value="SPOVT_ABRB"/>
    <property type="match status" value="1"/>
</dbReference>
<proteinExistence type="predicted"/>
<gene>
    <name evidence="3" type="ORF">D4A92_19985</name>
</gene>
<dbReference type="RefSeq" id="WP_203016823.1">
    <property type="nucleotide sequence ID" value="NZ_CP032405.1"/>
</dbReference>
<dbReference type="EMBL" id="CP032405">
    <property type="protein sequence ID" value="QRF53567.1"/>
    <property type="molecule type" value="Genomic_DNA"/>
</dbReference>
<sequence>MTKLSITAKGQVTLRKEVLQHLGLRPGDKVAVDLLPDGRAALSAVRSERTFGDLAQMLEGRTNGRSLSVDELNEAIASAGALAGKGSDRVP</sequence>